<dbReference type="PANTHER" id="PTHR32552:SF83">
    <property type="entry name" value="BLR3904 PROTEIN"/>
    <property type="match status" value="1"/>
</dbReference>
<feature type="domain" description="TonB-dependent receptor plug" evidence="7">
    <location>
        <begin position="43"/>
        <end position="141"/>
    </location>
</feature>
<dbReference type="InterPro" id="IPR036942">
    <property type="entry name" value="Beta-barrel_TonB_sf"/>
</dbReference>
<keyword evidence="5" id="KW-0472">Membrane</keyword>
<evidence type="ECO:0000256" key="1">
    <source>
        <dbReference type="ARBA" id="ARBA00004571"/>
    </source>
</evidence>
<dbReference type="EMBL" id="CP139487">
    <property type="protein sequence ID" value="WPU64302.1"/>
    <property type="molecule type" value="Genomic_DNA"/>
</dbReference>
<dbReference type="Pfam" id="PF07715">
    <property type="entry name" value="Plug"/>
    <property type="match status" value="1"/>
</dbReference>
<evidence type="ECO:0000256" key="6">
    <source>
        <dbReference type="ARBA" id="ARBA00023237"/>
    </source>
</evidence>
<keyword evidence="4" id="KW-0812">Transmembrane</keyword>
<dbReference type="PANTHER" id="PTHR32552">
    <property type="entry name" value="FERRICHROME IRON RECEPTOR-RELATED"/>
    <property type="match status" value="1"/>
</dbReference>
<dbReference type="Proteomes" id="UP001324634">
    <property type="component" value="Chromosome"/>
</dbReference>
<accession>A0AAX4HLX4</accession>
<organism evidence="8 9">
    <name type="scientific">Peredibacter starrii</name>
    <dbReference type="NCBI Taxonomy" id="28202"/>
    <lineage>
        <taxon>Bacteria</taxon>
        <taxon>Pseudomonadati</taxon>
        <taxon>Bdellovibrionota</taxon>
        <taxon>Bacteriovoracia</taxon>
        <taxon>Bacteriovoracales</taxon>
        <taxon>Bacteriovoracaceae</taxon>
        <taxon>Peredibacter</taxon>
    </lineage>
</organism>
<evidence type="ECO:0000256" key="5">
    <source>
        <dbReference type="ARBA" id="ARBA00023136"/>
    </source>
</evidence>
<evidence type="ECO:0000313" key="8">
    <source>
        <dbReference type="EMBL" id="WPU64302.1"/>
    </source>
</evidence>
<dbReference type="GO" id="GO:0009279">
    <property type="term" value="C:cell outer membrane"/>
    <property type="evidence" value="ECO:0007669"/>
    <property type="project" value="UniProtKB-SubCell"/>
</dbReference>
<dbReference type="InterPro" id="IPR037066">
    <property type="entry name" value="Plug_dom_sf"/>
</dbReference>
<evidence type="ECO:0000256" key="3">
    <source>
        <dbReference type="ARBA" id="ARBA00022452"/>
    </source>
</evidence>
<keyword evidence="3" id="KW-1134">Transmembrane beta strand</keyword>
<sequence length="681" mass="77466">MMYVYIIFFFLLSIQAAENLEEIQVTEDQATQLSDFTGFTTPLSKIPLSIKAYSDQDLQKAQVKRLSDITTLDASVTDSYNSTGYWDIISIRGFPLDNKNNFQREGLPISAETSIPLENKERIEILKGISGVQAGVAGPSGLVNYVVKRPTIERKTILRLDLSERQNVLGAIDLSVPINEKLRTRTNIAQENLDPKVKDTNGSRSLLAHALDYRFSEMDSIEGEIEWSRQSQPSVPGYGLLGNKLPHPLDPTLNLNNQSWSKPVEFEGLTGTIKYVRALNDYWRTDVLLGAQNLVTDDRLAYPYGCSKENVFDRYCADGTFDVYDYRSENERRFSRSAKFSVTGEIPGTVIQNLNFGAWSHSYQEKMGGQAYNFVGEGNVDGSADLPANPQKNDPGTNRLARNLDFFIFDQLSYSKWNVWAGVRQSNISRSSKRTDGTSGTHYQQSFVLPWLALSYQFSKFMTYMSYGQGIESFVTPNRGGYTNKGEFLPNVISRQWETGLRGTESVQWGLSLFQVKRPVVLDQDPIFATDGVAQQQGLEFDLAHKYQRFLYGFSLMKLNVERQDAKIVREFNGKKVINVPDETVRGFINYEVPKINGLNLELRLIHEGRRAVVSDNSIMLPDWTRWDIGISYLRKQMLLRFYVENIGNKRYWRESPTQYGHVYLFPGAVQTANFNIVYTL</sequence>
<evidence type="ECO:0000313" key="9">
    <source>
        <dbReference type="Proteomes" id="UP001324634"/>
    </source>
</evidence>
<dbReference type="Gene3D" id="2.40.170.20">
    <property type="entry name" value="TonB-dependent receptor, beta-barrel domain"/>
    <property type="match status" value="1"/>
</dbReference>
<dbReference type="GO" id="GO:0015344">
    <property type="term" value="F:siderophore uptake transmembrane transporter activity"/>
    <property type="evidence" value="ECO:0007669"/>
    <property type="project" value="TreeGrafter"/>
</dbReference>
<dbReference type="InterPro" id="IPR039426">
    <property type="entry name" value="TonB-dep_rcpt-like"/>
</dbReference>
<evidence type="ECO:0000259" key="7">
    <source>
        <dbReference type="Pfam" id="PF07715"/>
    </source>
</evidence>
<name>A0AAX4HLX4_9BACT</name>
<gene>
    <name evidence="8" type="ORF">SOO65_16530</name>
</gene>
<evidence type="ECO:0000256" key="4">
    <source>
        <dbReference type="ARBA" id="ARBA00022692"/>
    </source>
</evidence>
<dbReference type="AlphaFoldDB" id="A0AAX4HLX4"/>
<dbReference type="SUPFAM" id="SSF56935">
    <property type="entry name" value="Porins"/>
    <property type="match status" value="1"/>
</dbReference>
<keyword evidence="8" id="KW-0675">Receptor</keyword>
<comment type="subcellular location">
    <subcellularLocation>
        <location evidence="1">Cell outer membrane</location>
        <topology evidence="1">Multi-pass membrane protein</topology>
    </subcellularLocation>
</comment>
<keyword evidence="2" id="KW-0813">Transport</keyword>
<dbReference type="RefSeq" id="WP_321392856.1">
    <property type="nucleotide sequence ID" value="NZ_CP139487.1"/>
</dbReference>
<dbReference type="KEGG" id="psti:SOO65_16530"/>
<dbReference type="Gene3D" id="2.170.130.10">
    <property type="entry name" value="TonB-dependent receptor, plug domain"/>
    <property type="match status" value="1"/>
</dbReference>
<evidence type="ECO:0000256" key="2">
    <source>
        <dbReference type="ARBA" id="ARBA00022448"/>
    </source>
</evidence>
<proteinExistence type="predicted"/>
<dbReference type="InterPro" id="IPR012910">
    <property type="entry name" value="Plug_dom"/>
</dbReference>
<keyword evidence="9" id="KW-1185">Reference proteome</keyword>
<reference evidence="8 9" key="1">
    <citation type="submission" date="2023-11" db="EMBL/GenBank/DDBJ databases">
        <title>Peredibacter starrii A3.12.</title>
        <authorList>
            <person name="Mitchell R.J."/>
        </authorList>
    </citation>
    <scope>NUCLEOTIDE SEQUENCE [LARGE SCALE GENOMIC DNA]</scope>
    <source>
        <strain evidence="8 9">A3.12</strain>
    </source>
</reference>
<keyword evidence="6" id="KW-0998">Cell outer membrane</keyword>
<protein>
    <submittedName>
        <fullName evidence="8">TonB-dependent receptor plug domain-containing protein</fullName>
    </submittedName>
</protein>